<accession>A0A0N5CIR2</accession>
<dbReference type="AlphaFoldDB" id="A0A0N5CIR2"/>
<organism evidence="1 2">
    <name type="scientific">Strongyloides papillosus</name>
    <name type="common">Intestinal threadworm</name>
    <dbReference type="NCBI Taxonomy" id="174720"/>
    <lineage>
        <taxon>Eukaryota</taxon>
        <taxon>Metazoa</taxon>
        <taxon>Ecdysozoa</taxon>
        <taxon>Nematoda</taxon>
        <taxon>Chromadorea</taxon>
        <taxon>Rhabditida</taxon>
        <taxon>Tylenchina</taxon>
        <taxon>Panagrolaimomorpha</taxon>
        <taxon>Strongyloidoidea</taxon>
        <taxon>Strongyloididae</taxon>
        <taxon>Strongyloides</taxon>
    </lineage>
</organism>
<protein>
    <submittedName>
        <fullName evidence="2">Photosystem I assembly protein Ycf4</fullName>
    </submittedName>
</protein>
<reference evidence="2" key="1">
    <citation type="submission" date="2017-02" db="UniProtKB">
        <authorList>
            <consortium name="WormBaseParasite"/>
        </authorList>
    </citation>
    <scope>IDENTIFICATION</scope>
</reference>
<sequence>MDFGRKLSWLIRSPLVISFDFRRVSSIKKDHGGQLGGWIKICGGILFLYGGNFIPVLEESHSCDRGILFLYGGNFIPVLEESHSCVRGISFIGGISFMCWRNPIPVLEESQSRGISFMFWRNLILVLEESYSCIGGILFLYWRNLIPLWEESYSCTPGIFFFQITRILRAFFLQKFRKIFTYFVGFFLRQCRKIFPAIEGSTSFPANCRKDFPVFFCDLSV</sequence>
<name>A0A0N5CIR2_STREA</name>
<dbReference type="Proteomes" id="UP000046392">
    <property type="component" value="Unplaced"/>
</dbReference>
<proteinExistence type="predicted"/>
<evidence type="ECO:0000313" key="2">
    <source>
        <dbReference type="WBParaSite" id="SPAL_0001771700.1"/>
    </source>
</evidence>
<dbReference type="WBParaSite" id="SPAL_0001771700.1">
    <property type="protein sequence ID" value="SPAL_0001771700.1"/>
    <property type="gene ID" value="SPAL_0001771700"/>
</dbReference>
<keyword evidence="1" id="KW-1185">Reference proteome</keyword>
<evidence type="ECO:0000313" key="1">
    <source>
        <dbReference type="Proteomes" id="UP000046392"/>
    </source>
</evidence>